<gene>
    <name evidence="3" type="ORF">TNIN_34991</name>
</gene>
<evidence type="ECO:0000313" key="3">
    <source>
        <dbReference type="EMBL" id="GFS64487.1"/>
    </source>
</evidence>
<protein>
    <submittedName>
        <fullName evidence="3">Uncharacterized protein</fullName>
    </submittedName>
</protein>
<keyword evidence="1" id="KW-0175">Coiled coil</keyword>
<accession>A0A8X6JWU9</accession>
<reference evidence="3" key="1">
    <citation type="submission" date="2020-08" db="EMBL/GenBank/DDBJ databases">
        <title>Multicomponent nature underlies the extraordinary mechanical properties of spider dragline silk.</title>
        <authorList>
            <person name="Kono N."/>
            <person name="Nakamura H."/>
            <person name="Mori M."/>
            <person name="Yoshida Y."/>
            <person name="Ohtoshi R."/>
            <person name="Malay A.D."/>
            <person name="Moran D.A.P."/>
            <person name="Tomita M."/>
            <person name="Numata K."/>
            <person name="Arakawa K."/>
        </authorList>
    </citation>
    <scope>NUCLEOTIDE SEQUENCE</scope>
</reference>
<feature type="coiled-coil region" evidence="1">
    <location>
        <begin position="56"/>
        <end position="119"/>
    </location>
</feature>
<dbReference type="OrthoDB" id="272687at2759"/>
<dbReference type="PANTHER" id="PTHR21532">
    <property type="entry name" value="PHOSPHODIESTERASE HL"/>
    <property type="match status" value="1"/>
</dbReference>
<dbReference type="AlphaFoldDB" id="A0A8X6JWU9"/>
<organism evidence="3 4">
    <name type="scientific">Trichonephila inaurata madagascariensis</name>
    <dbReference type="NCBI Taxonomy" id="2747483"/>
    <lineage>
        <taxon>Eukaryota</taxon>
        <taxon>Metazoa</taxon>
        <taxon>Ecdysozoa</taxon>
        <taxon>Arthropoda</taxon>
        <taxon>Chelicerata</taxon>
        <taxon>Arachnida</taxon>
        <taxon>Araneae</taxon>
        <taxon>Araneomorphae</taxon>
        <taxon>Entelegynae</taxon>
        <taxon>Araneoidea</taxon>
        <taxon>Nephilidae</taxon>
        <taxon>Trichonephila</taxon>
        <taxon>Trichonephila inaurata</taxon>
    </lineage>
</organism>
<dbReference type="Proteomes" id="UP000886998">
    <property type="component" value="Unassembled WGS sequence"/>
</dbReference>
<evidence type="ECO:0000256" key="1">
    <source>
        <dbReference type="SAM" id="Coils"/>
    </source>
</evidence>
<dbReference type="InterPro" id="IPR038888">
    <property type="entry name" value="CFAP36"/>
</dbReference>
<dbReference type="GO" id="GO:0097546">
    <property type="term" value="C:ciliary base"/>
    <property type="evidence" value="ECO:0007669"/>
    <property type="project" value="TreeGrafter"/>
</dbReference>
<dbReference type="GO" id="GO:0005930">
    <property type="term" value="C:axoneme"/>
    <property type="evidence" value="ECO:0007669"/>
    <property type="project" value="TreeGrafter"/>
</dbReference>
<keyword evidence="4" id="KW-1185">Reference proteome</keyword>
<feature type="compositionally biased region" description="Low complexity" evidence="2">
    <location>
        <begin position="126"/>
        <end position="138"/>
    </location>
</feature>
<sequence>MIADTIQLLRSFIHSRTRCIVDVDTHREVIWFIEQINCSDVACWQCMEENPEPTVAEEQNEQKEIIQATKAQLEEERQREIKRMEKVSSEEIKRRQEYLRQQREKLVDLKKQEREKLLQRYEENSSSRPRSARAAQRAVQEDAANPAPEANVQAFRNSLAAMLKAEVIEREWIKCKEMGRQNRNASQQTNK</sequence>
<feature type="region of interest" description="Disordered" evidence="2">
    <location>
        <begin position="119"/>
        <end position="150"/>
    </location>
</feature>
<evidence type="ECO:0000313" key="4">
    <source>
        <dbReference type="Proteomes" id="UP000886998"/>
    </source>
</evidence>
<evidence type="ECO:0000256" key="2">
    <source>
        <dbReference type="SAM" id="MobiDB-lite"/>
    </source>
</evidence>
<dbReference type="PANTHER" id="PTHR21532:SF0">
    <property type="entry name" value="CILIA- AND FLAGELLA-ASSOCIATED PROTEIN 36"/>
    <property type="match status" value="1"/>
</dbReference>
<comment type="caution">
    <text evidence="3">The sequence shown here is derived from an EMBL/GenBank/DDBJ whole genome shotgun (WGS) entry which is preliminary data.</text>
</comment>
<name>A0A8X6JWU9_9ARAC</name>
<dbReference type="EMBL" id="BMAV01028040">
    <property type="protein sequence ID" value="GFS64487.1"/>
    <property type="molecule type" value="Genomic_DNA"/>
</dbReference>
<proteinExistence type="predicted"/>